<reference evidence="2" key="2">
    <citation type="journal article" date="2023" name="Gut Microbes">
        <title>Characterization of Bifidobacterium kashiwanohense that utilizes both milk- and plant-derived oligosaccharides.</title>
        <authorList>
            <person name="Orihara K."/>
            <person name="Yahagi K."/>
            <person name="Saito Y."/>
            <person name="Watanabe Y."/>
            <person name="Sasai T."/>
            <person name="Hara T."/>
            <person name="Tsukuda N."/>
            <person name="Oki K."/>
            <person name="Fujimoto J."/>
            <person name="Matsuki T."/>
        </authorList>
    </citation>
    <scope>NUCLEOTIDE SEQUENCE</scope>
    <source>
        <strain evidence="2">YIT 13062</strain>
    </source>
</reference>
<comment type="caution">
    <text evidence="2">The sequence shown here is derived from an EMBL/GenBank/DDBJ whole genome shotgun (WGS) entry which is preliminary data.</text>
</comment>
<keyword evidence="1" id="KW-0812">Transmembrane</keyword>
<sequence>MPPALSLTVAIICGLLCLVAGVFLGAMPIQNSKMTDAQRKVSSLLCFIIAIVFVVLMFTGQDLATWTILGGIVVGFAVGKIPPLHEALVAKWDFLKPYEPKNKRRKGSGKSKNR</sequence>
<name>A0AA43T3B9_9BIFI</name>
<keyword evidence="1" id="KW-0472">Membrane</keyword>
<gene>
    <name evidence="2" type="ORF">OB951_03720</name>
</gene>
<keyword evidence="1" id="KW-1133">Transmembrane helix</keyword>
<evidence type="ECO:0000313" key="2">
    <source>
        <dbReference type="EMBL" id="MDH7889715.1"/>
    </source>
</evidence>
<feature type="transmembrane region" description="Helical" evidence="1">
    <location>
        <begin position="64"/>
        <end position="81"/>
    </location>
</feature>
<evidence type="ECO:0000313" key="3">
    <source>
        <dbReference type="Proteomes" id="UP001161916"/>
    </source>
</evidence>
<feature type="transmembrane region" description="Helical" evidence="1">
    <location>
        <begin position="41"/>
        <end position="58"/>
    </location>
</feature>
<dbReference type="RefSeq" id="WP_281105679.1">
    <property type="nucleotide sequence ID" value="NZ_JAOPMH010000003.1"/>
</dbReference>
<dbReference type="Proteomes" id="UP001161916">
    <property type="component" value="Unassembled WGS sequence"/>
</dbReference>
<dbReference type="EMBL" id="JAOPMH010000003">
    <property type="protein sequence ID" value="MDH7889715.1"/>
    <property type="molecule type" value="Genomic_DNA"/>
</dbReference>
<accession>A0AA43T3B9</accession>
<reference evidence="2" key="1">
    <citation type="submission" date="2022-09" db="EMBL/GenBank/DDBJ databases">
        <authorList>
            <person name="Orihara K."/>
        </authorList>
    </citation>
    <scope>NUCLEOTIDE SEQUENCE</scope>
    <source>
        <strain evidence="2">YIT 13062</strain>
    </source>
</reference>
<dbReference type="AlphaFoldDB" id="A0AA43T3B9"/>
<organism evidence="2 3">
    <name type="scientific">Bifidobacterium catenulatum subsp. kashiwanohense</name>
    <dbReference type="NCBI Taxonomy" id="630129"/>
    <lineage>
        <taxon>Bacteria</taxon>
        <taxon>Bacillati</taxon>
        <taxon>Actinomycetota</taxon>
        <taxon>Actinomycetes</taxon>
        <taxon>Bifidobacteriales</taxon>
        <taxon>Bifidobacteriaceae</taxon>
        <taxon>Bifidobacterium</taxon>
    </lineage>
</organism>
<evidence type="ECO:0000256" key="1">
    <source>
        <dbReference type="SAM" id="Phobius"/>
    </source>
</evidence>
<protein>
    <submittedName>
        <fullName evidence="2">Uncharacterized protein</fullName>
    </submittedName>
</protein>
<proteinExistence type="predicted"/>
<feature type="transmembrane region" description="Helical" evidence="1">
    <location>
        <begin position="6"/>
        <end position="29"/>
    </location>
</feature>